<dbReference type="Gene3D" id="1.20.1250.20">
    <property type="entry name" value="MFS general substrate transporter like domains"/>
    <property type="match status" value="2"/>
</dbReference>
<evidence type="ECO:0000259" key="8">
    <source>
        <dbReference type="PROSITE" id="PS50850"/>
    </source>
</evidence>
<evidence type="ECO:0000256" key="4">
    <source>
        <dbReference type="ARBA" id="ARBA00022692"/>
    </source>
</evidence>
<dbReference type="RefSeq" id="WP_281487782.1">
    <property type="nucleotide sequence ID" value="NZ_JASATX010000001.1"/>
</dbReference>
<proteinExistence type="predicted"/>
<feature type="transmembrane region" description="Helical" evidence="7">
    <location>
        <begin position="391"/>
        <end position="412"/>
    </location>
</feature>
<dbReference type="SUPFAM" id="SSF103473">
    <property type="entry name" value="MFS general substrate transporter"/>
    <property type="match status" value="1"/>
</dbReference>
<protein>
    <submittedName>
        <fullName evidence="9">MFS transporter</fullName>
    </submittedName>
</protein>
<name>A0AAW6T2G0_9MICO</name>
<dbReference type="InterPro" id="IPR020846">
    <property type="entry name" value="MFS_dom"/>
</dbReference>
<evidence type="ECO:0000313" key="9">
    <source>
        <dbReference type="EMBL" id="MDI2098015.1"/>
    </source>
</evidence>
<keyword evidence="4 7" id="KW-0812">Transmembrane</keyword>
<feature type="domain" description="Major facilitator superfamily (MFS) profile" evidence="8">
    <location>
        <begin position="9"/>
        <end position="417"/>
    </location>
</feature>
<dbReference type="AlphaFoldDB" id="A0AAW6T2G0"/>
<dbReference type="InterPro" id="IPR011701">
    <property type="entry name" value="MFS"/>
</dbReference>
<accession>A0AAW6T2G0</accession>
<dbReference type="Pfam" id="PF07690">
    <property type="entry name" value="MFS_1"/>
    <property type="match status" value="1"/>
</dbReference>
<dbReference type="GO" id="GO:0022857">
    <property type="term" value="F:transmembrane transporter activity"/>
    <property type="evidence" value="ECO:0007669"/>
    <property type="project" value="InterPro"/>
</dbReference>
<comment type="subcellular location">
    <subcellularLocation>
        <location evidence="1">Cell membrane</location>
        <topology evidence="1">Multi-pass membrane protein</topology>
    </subcellularLocation>
</comment>
<evidence type="ECO:0000256" key="1">
    <source>
        <dbReference type="ARBA" id="ARBA00004651"/>
    </source>
</evidence>
<feature type="transmembrane region" description="Helical" evidence="7">
    <location>
        <begin position="162"/>
        <end position="183"/>
    </location>
</feature>
<evidence type="ECO:0000256" key="6">
    <source>
        <dbReference type="ARBA" id="ARBA00023136"/>
    </source>
</evidence>
<feature type="transmembrane region" description="Helical" evidence="7">
    <location>
        <begin position="38"/>
        <end position="63"/>
    </location>
</feature>
<dbReference type="PANTHER" id="PTHR23517">
    <property type="entry name" value="RESISTANCE PROTEIN MDTM, PUTATIVE-RELATED-RELATED"/>
    <property type="match status" value="1"/>
</dbReference>
<sequence>MDSRRSWAVFAVGVFAYMVAVLQRSSLGVAGVEATERYSAAAAALSMLAVVQLIVYAALQIPVGVLIDRFGPKRLLLAGGLLMIAGQLVLAVSETLPLAVGGRLLVGAGDASAFISVTRLLVSWFSPRRVSQATQWLGSLGAAGQILSAFPLAIVLREAGWTPAFLSAAAMSVIAIVLVLIVIKDAPEGLPVDTGSIGVPTGNVKRLVQALGRPGTQLGFWTHFTTQSPGNVLTLLWGFPLFSVGFGFGPTLASTLLVLMVAATVVSGPVLGALSGRYPMRRSTLVFGVIALMVLAQSVMLYWPWGSPPFWVVMVAVMVLAAAGPASLIGFDFARMFNPTRSLGSANGVVNVGGFIATFTTMFLVGLVLDLLDRLSGGTGIPSELYAHERFRLAFAVQYLVVGTGVVFMLITRRRTRAELRRQGIDVTPLPVVLRERWRRRRS</sequence>
<evidence type="ECO:0000256" key="3">
    <source>
        <dbReference type="ARBA" id="ARBA00022475"/>
    </source>
</evidence>
<feature type="transmembrane region" description="Helical" evidence="7">
    <location>
        <begin position="75"/>
        <end position="92"/>
    </location>
</feature>
<evidence type="ECO:0000313" key="10">
    <source>
        <dbReference type="Proteomes" id="UP001321506"/>
    </source>
</evidence>
<dbReference type="CDD" id="cd06174">
    <property type="entry name" value="MFS"/>
    <property type="match status" value="1"/>
</dbReference>
<dbReference type="InterPro" id="IPR050171">
    <property type="entry name" value="MFS_Transporters"/>
</dbReference>
<feature type="transmembrane region" description="Helical" evidence="7">
    <location>
        <begin position="137"/>
        <end position="156"/>
    </location>
</feature>
<feature type="transmembrane region" description="Helical" evidence="7">
    <location>
        <begin position="286"/>
        <end position="305"/>
    </location>
</feature>
<keyword evidence="10" id="KW-1185">Reference proteome</keyword>
<keyword evidence="3" id="KW-1003">Cell membrane</keyword>
<evidence type="ECO:0000256" key="5">
    <source>
        <dbReference type="ARBA" id="ARBA00022989"/>
    </source>
</evidence>
<organism evidence="9 10">
    <name type="scientific">Ruicaihuangia caeni</name>
    <dbReference type="NCBI Taxonomy" id="3042517"/>
    <lineage>
        <taxon>Bacteria</taxon>
        <taxon>Bacillati</taxon>
        <taxon>Actinomycetota</taxon>
        <taxon>Actinomycetes</taxon>
        <taxon>Micrococcales</taxon>
        <taxon>Microbacteriaceae</taxon>
        <taxon>Ruicaihuangia</taxon>
    </lineage>
</organism>
<keyword evidence="6 7" id="KW-0472">Membrane</keyword>
<dbReference type="InterPro" id="IPR036259">
    <property type="entry name" value="MFS_trans_sf"/>
</dbReference>
<gene>
    <name evidence="9" type="ORF">QF206_03410</name>
</gene>
<dbReference type="Proteomes" id="UP001321506">
    <property type="component" value="Unassembled WGS sequence"/>
</dbReference>
<feature type="transmembrane region" description="Helical" evidence="7">
    <location>
        <begin position="311"/>
        <end position="334"/>
    </location>
</feature>
<dbReference type="PROSITE" id="PS50850">
    <property type="entry name" value="MFS"/>
    <property type="match status" value="1"/>
</dbReference>
<feature type="transmembrane region" description="Helical" evidence="7">
    <location>
        <begin position="7"/>
        <end position="26"/>
    </location>
</feature>
<feature type="transmembrane region" description="Helical" evidence="7">
    <location>
        <begin position="255"/>
        <end position="274"/>
    </location>
</feature>
<reference evidence="9 10" key="1">
    <citation type="submission" date="2023-04" db="EMBL/GenBank/DDBJ databases">
        <title>Klugiella caeni sp. nov. isolated from the sludge of biochemical tank.</title>
        <authorList>
            <person name="Geng K."/>
        </authorList>
    </citation>
    <scope>NUCLEOTIDE SEQUENCE [LARGE SCALE GENOMIC DNA]</scope>
    <source>
        <strain evidence="9 10">YN-L-19</strain>
    </source>
</reference>
<dbReference type="EMBL" id="JASATX010000001">
    <property type="protein sequence ID" value="MDI2098015.1"/>
    <property type="molecule type" value="Genomic_DNA"/>
</dbReference>
<keyword evidence="2" id="KW-0813">Transport</keyword>
<comment type="caution">
    <text evidence="9">The sequence shown here is derived from an EMBL/GenBank/DDBJ whole genome shotgun (WGS) entry which is preliminary data.</text>
</comment>
<evidence type="ECO:0000256" key="7">
    <source>
        <dbReference type="SAM" id="Phobius"/>
    </source>
</evidence>
<feature type="transmembrane region" description="Helical" evidence="7">
    <location>
        <begin position="346"/>
        <end position="371"/>
    </location>
</feature>
<evidence type="ECO:0000256" key="2">
    <source>
        <dbReference type="ARBA" id="ARBA00022448"/>
    </source>
</evidence>
<dbReference type="GO" id="GO:0005886">
    <property type="term" value="C:plasma membrane"/>
    <property type="evidence" value="ECO:0007669"/>
    <property type="project" value="UniProtKB-SubCell"/>
</dbReference>
<keyword evidence="5 7" id="KW-1133">Transmembrane helix</keyword>